<feature type="domain" description="DDE-1" evidence="2">
    <location>
        <begin position="496"/>
        <end position="614"/>
    </location>
</feature>
<feature type="region of interest" description="Disordered" evidence="1">
    <location>
        <begin position="766"/>
        <end position="785"/>
    </location>
</feature>
<proteinExistence type="predicted"/>
<gene>
    <name evidence="3" type="ORF">M0813_12646</name>
</gene>
<dbReference type="EMBL" id="JAOAOG010000026">
    <property type="protein sequence ID" value="KAJ6254088.1"/>
    <property type="molecule type" value="Genomic_DNA"/>
</dbReference>
<reference evidence="3" key="1">
    <citation type="submission" date="2022-08" db="EMBL/GenBank/DDBJ databases">
        <title>Novel sulfate-reducing endosymbionts in the free-living metamonad Anaeramoeba.</title>
        <authorList>
            <person name="Jerlstrom-Hultqvist J."/>
            <person name="Cepicka I."/>
            <person name="Gallot-Lavallee L."/>
            <person name="Salas-Leiva D."/>
            <person name="Curtis B.A."/>
            <person name="Zahonova K."/>
            <person name="Pipaliya S."/>
            <person name="Dacks J."/>
            <person name="Roger A.J."/>
        </authorList>
    </citation>
    <scope>NUCLEOTIDE SEQUENCE</scope>
    <source>
        <strain evidence="3">Schooner1</strain>
    </source>
</reference>
<sequence length="835" mass="97175">METTIEQAKKEQIITITNTQARVARSLVNDGKKVAGNELRSATSRISTAATFCVRNYVCITRQHDHTRSYDQVPTLFRRNKADNSSATLLLNITQSNLIVRSSTPRYFGEIKPIIQVPPNDEILPNHTNFLPIQCSPLISKQKVQPPTSLFSNSEQNKQNVNKNSTWSPILPGVNEHPINSLSNINKDINLGISTPMPKSLSNLSSGMLLNKSNEHERKRKRHSIVNDRYLFDKNDTSLPKEKEKPDLIKKKCSQKESDILQNKKRKRYTRQFKYNTLLKKKELNLTYNKISNETGVSSDTLRKWPAQLSQFKYPYNIQVLNKLGNTELISWLIRHWQPKKNTNNEFPEITEPLNSRSIRTYVNILLLEERYRSGDVTTVSRSTVRGYTRRLGLSFIEIKNKKPSARTEKDNLINKRNYFDDLNLKIKTFDLTADRIWCMDEKNCDYNACPNQTLVPRTYLKDKIKSVKAFKEHFFENITLTKPVQIQPKKVVSDTIVACIRADGARIPPMIIENRQGYISRTSNMCNRSKIGGMNLTFMLDWLNYFKQFVKMNDILIIDNLGSHTCKSTKKRAKELNIHLVFLPVGQAIKYSPLDNRFFGNFETEFKTKCTQVLYFSRLWKNRVLSHCYYTVKSSAIINFFRSCEIIPKPFITENVIPVKELEEFTITDKYNNRTEDFIYKGIKRDNHRGFVSYFLKKIVFTDLEFVGIINNSKKPDQNSKYTLSQPCRPNKDGILQLQNIHQKYSNKSSIPLFPSIKKKVNKKEKIERHDDYDDDDDDDDDSDSDFSNNNFLLFDKTREINHSDNNLVFDLNRQSKIVPKQFEEYNNQVISQV</sequence>
<dbReference type="Proteomes" id="UP001150062">
    <property type="component" value="Unassembled WGS sequence"/>
</dbReference>
<keyword evidence="4" id="KW-1185">Reference proteome</keyword>
<dbReference type="InterPro" id="IPR004875">
    <property type="entry name" value="DDE_SF_endonuclease_dom"/>
</dbReference>
<dbReference type="Pfam" id="PF03184">
    <property type="entry name" value="DDE_1"/>
    <property type="match status" value="1"/>
</dbReference>
<comment type="caution">
    <text evidence="3">The sequence shown here is derived from an EMBL/GenBank/DDBJ whole genome shotgun (WGS) entry which is preliminary data.</text>
</comment>
<accession>A0ABQ8ZB34</accession>
<name>A0ABQ8ZB34_9EUKA</name>
<evidence type="ECO:0000256" key="1">
    <source>
        <dbReference type="SAM" id="MobiDB-lite"/>
    </source>
</evidence>
<protein>
    <submittedName>
        <fullName evidence="3">Protein derived from transposon</fullName>
    </submittedName>
</protein>
<evidence type="ECO:0000259" key="2">
    <source>
        <dbReference type="Pfam" id="PF03184"/>
    </source>
</evidence>
<organism evidence="3 4">
    <name type="scientific">Anaeramoeba flamelloides</name>
    <dbReference type="NCBI Taxonomy" id="1746091"/>
    <lineage>
        <taxon>Eukaryota</taxon>
        <taxon>Metamonada</taxon>
        <taxon>Anaeramoebidae</taxon>
        <taxon>Anaeramoeba</taxon>
    </lineage>
</organism>
<evidence type="ECO:0000313" key="3">
    <source>
        <dbReference type="EMBL" id="KAJ6254088.1"/>
    </source>
</evidence>
<feature type="compositionally biased region" description="Acidic residues" evidence="1">
    <location>
        <begin position="774"/>
        <end position="785"/>
    </location>
</feature>
<evidence type="ECO:0000313" key="4">
    <source>
        <dbReference type="Proteomes" id="UP001150062"/>
    </source>
</evidence>